<feature type="domain" description="Dynein heavy chain AAA module D4" evidence="3">
    <location>
        <begin position="3"/>
        <end position="183"/>
    </location>
</feature>
<feature type="domain" description="Dynein heavy chain coiled coil stalk" evidence="2">
    <location>
        <begin position="239"/>
        <end position="351"/>
    </location>
</feature>
<evidence type="ECO:0000259" key="3">
    <source>
        <dbReference type="Pfam" id="PF12780"/>
    </source>
</evidence>
<dbReference type="InterPro" id="IPR024743">
    <property type="entry name" value="Dynein_HC_stalk"/>
</dbReference>
<dbReference type="InterPro" id="IPR026983">
    <property type="entry name" value="DHC"/>
</dbReference>
<name>A0ABX0RZT5_PONBL</name>
<dbReference type="Gene3D" id="1.20.920.20">
    <property type="match status" value="1"/>
</dbReference>
<dbReference type="EMBL" id="PGGH01010239">
    <property type="protein sequence ID" value="NIG57944.1"/>
    <property type="molecule type" value="Genomic_DNA"/>
</dbReference>
<comment type="caution">
    <text evidence="4">The sequence shown here is derived from an EMBL/GenBank/DDBJ whole genome shotgun (WGS) entry which is preliminary data.</text>
</comment>
<accession>A0ABX0RZT5</accession>
<proteinExistence type="inferred from homology"/>
<evidence type="ECO:0000313" key="5">
    <source>
        <dbReference type="Proteomes" id="UP001165941"/>
    </source>
</evidence>
<keyword evidence="5" id="KW-1185">Reference proteome</keyword>
<dbReference type="InterPro" id="IPR027417">
    <property type="entry name" value="P-loop_NTPase"/>
</dbReference>
<dbReference type="Proteomes" id="UP001165941">
    <property type="component" value="Unassembled WGS sequence"/>
</dbReference>
<dbReference type="SUPFAM" id="SSF52540">
    <property type="entry name" value="P-loop containing nucleoside triphosphate hydrolases"/>
    <property type="match status" value="1"/>
</dbReference>
<comment type="similarity">
    <text evidence="1">Belongs to the dynein heavy chain family.</text>
</comment>
<gene>
    <name evidence="4" type="ORF">BU61_352</name>
</gene>
<dbReference type="Pfam" id="PF12780">
    <property type="entry name" value="AAA_8"/>
    <property type="match status" value="1"/>
</dbReference>
<dbReference type="InterPro" id="IPR024317">
    <property type="entry name" value="Dynein_heavy_chain_D4_dom"/>
</dbReference>
<dbReference type="PANTHER" id="PTHR22878">
    <property type="entry name" value="DYNEIN HEAVY CHAIN 6, AXONEMAL-LIKE-RELATED"/>
    <property type="match status" value="1"/>
</dbReference>
<dbReference type="Gene3D" id="3.40.50.300">
    <property type="entry name" value="P-loop containing nucleotide triphosphate hydrolases"/>
    <property type="match status" value="1"/>
</dbReference>
<organism evidence="4 5">
    <name type="scientific">Pontoporia blainvillei</name>
    <name type="common">Franciscana</name>
    <name type="synonym">Delphinus blainvillei</name>
    <dbReference type="NCBI Taxonomy" id="48723"/>
    <lineage>
        <taxon>Eukaryota</taxon>
        <taxon>Metazoa</taxon>
        <taxon>Chordata</taxon>
        <taxon>Craniata</taxon>
        <taxon>Vertebrata</taxon>
        <taxon>Euteleostomi</taxon>
        <taxon>Mammalia</taxon>
        <taxon>Eutheria</taxon>
        <taxon>Laurasiatheria</taxon>
        <taxon>Artiodactyla</taxon>
        <taxon>Whippomorpha</taxon>
        <taxon>Cetacea</taxon>
        <taxon>Odontoceti</taxon>
        <taxon>Pontoporiidae</taxon>
        <taxon>Pontoporia</taxon>
    </lineage>
</organism>
<sequence>MRGQKTVFLITDTQIKEEAFLEDIDSVLNTGEVPNIFSADEKQEVMEGVHPAAQAGNKHDEFSPLALFAFFVNRCKDNLHVVVAFSPIGDAFRNCLRQFPSLINCCTIDWFQPWPEDALELVAVKFLETLELTEVERREIVPICKHFHTSVMHLSERFLHALGRHNYVTATSYLELIASFRQLLTKRQQAIMEAKQRYVNGLDKLAFAESQVGEMKIELVQLQPKLEEAKIENAHMMQPADITIVKSMKNPPSGVKLVMAAVCVMKDIKPEKISDPSGTGGKILDYWGPSKKLLGDMNFLRDLREYDKDNIPVTVMQKIRGEYLTNPEFDPPKVAKASSAAEGLCKWIMAMEVYDRVAKVF</sequence>
<dbReference type="Gene3D" id="1.10.287.2610">
    <property type="match status" value="1"/>
</dbReference>
<evidence type="ECO:0000259" key="2">
    <source>
        <dbReference type="Pfam" id="PF12777"/>
    </source>
</evidence>
<reference evidence="4" key="1">
    <citation type="submission" date="2018-05" db="EMBL/GenBank/DDBJ databases">
        <authorList>
            <person name="Pedro S.L.S."/>
            <person name="Freitas R.C."/>
            <person name="Barreto A.S."/>
            <person name="Lima A.O.S."/>
        </authorList>
    </citation>
    <scope>NUCLEOTIDE SEQUENCE</scope>
    <source>
        <strain evidence="4">BP203</strain>
        <tissue evidence="4">Muscle</tissue>
    </source>
</reference>
<dbReference type="PANTHER" id="PTHR22878:SF70">
    <property type="entry name" value="DYNEIN HEAVY CHAIN 2, AXONEMAL"/>
    <property type="match status" value="1"/>
</dbReference>
<protein>
    <submittedName>
        <fullName evidence="4">Dynein heavy chain 7, axonemal-like</fullName>
    </submittedName>
</protein>
<evidence type="ECO:0000313" key="4">
    <source>
        <dbReference type="EMBL" id="NIG57944.1"/>
    </source>
</evidence>
<dbReference type="Pfam" id="PF12777">
    <property type="entry name" value="MT"/>
    <property type="match status" value="1"/>
</dbReference>
<evidence type="ECO:0000256" key="1">
    <source>
        <dbReference type="ARBA" id="ARBA00008887"/>
    </source>
</evidence>